<dbReference type="InterPro" id="IPR000682">
    <property type="entry name" value="PCMT"/>
</dbReference>
<keyword evidence="5 8" id="KW-0489">Methyltransferase</keyword>
<dbReference type="Proteomes" id="UP000076552">
    <property type="component" value="Unassembled WGS sequence"/>
</dbReference>
<keyword evidence="7" id="KW-0949">S-adenosyl-L-methionine</keyword>
<sequence length="344" mass="38062">LDMGGSSGTLECCAIPRKQSNLRLLYPLLSTVAQISSQRFIVRKRDQRQLRRYLWARQSTHRASTPSAITIPRRPSIRRALQLLPSSGFRLTARSLHQTSVLDFKMAWRSSGATNQELVENMWKRGLIKDQRVKDAFLKVDRAHYAPSAPYEDSPQSIGHKATISAPHMHATAAESLLPHILPSDQKPAPRVLDIGSGSGYLTHLLAELAGDKGLVVGLEHIQALRELGEKNMAKSAEGKALLESRRVRFRVGDGRKGWTEAPREGEEGAGTGWDAIHVGAAAVELHQALVDQLRAPGRMFIPVEDDNGHGQYVWAIDKKEDGSIVKERLFGVRYVPLTDAPKS</sequence>
<evidence type="ECO:0000256" key="6">
    <source>
        <dbReference type="ARBA" id="ARBA00022679"/>
    </source>
</evidence>
<feature type="non-terminal residue" evidence="8">
    <location>
        <position position="1"/>
    </location>
</feature>
<dbReference type="EMBL" id="LFIV01000090">
    <property type="protein sequence ID" value="KZL70399.1"/>
    <property type="molecule type" value="Genomic_DNA"/>
</dbReference>
<gene>
    <name evidence="8" type="ORF">CT0861_09567</name>
</gene>
<dbReference type="GO" id="GO:0005737">
    <property type="term" value="C:cytoplasm"/>
    <property type="evidence" value="ECO:0007669"/>
    <property type="project" value="UniProtKB-SubCell"/>
</dbReference>
<evidence type="ECO:0000256" key="5">
    <source>
        <dbReference type="ARBA" id="ARBA00022603"/>
    </source>
</evidence>
<proteinExistence type="inferred from homology"/>
<evidence type="ECO:0000313" key="8">
    <source>
        <dbReference type="EMBL" id="KZL70399.1"/>
    </source>
</evidence>
<dbReference type="AlphaFoldDB" id="A0A166S8T4"/>
<dbReference type="SUPFAM" id="SSF53335">
    <property type="entry name" value="S-adenosyl-L-methionine-dependent methyltransferases"/>
    <property type="match status" value="1"/>
</dbReference>
<dbReference type="GO" id="GO:0004719">
    <property type="term" value="F:protein-L-isoaspartate (D-aspartate) O-methyltransferase activity"/>
    <property type="evidence" value="ECO:0007669"/>
    <property type="project" value="UniProtKB-EC"/>
</dbReference>
<name>A0A166S8T4_9PEZI</name>
<accession>A0A166S8T4</accession>
<dbReference type="InterPro" id="IPR029063">
    <property type="entry name" value="SAM-dependent_MTases_sf"/>
</dbReference>
<protein>
    <recommendedName>
        <fullName evidence="3">protein-L-isoaspartate(D-aspartate) O-methyltransferase</fullName>
        <ecNumber evidence="3">2.1.1.77</ecNumber>
    </recommendedName>
</protein>
<comment type="similarity">
    <text evidence="2">Belongs to the methyltransferase superfamily. L-isoaspartyl/D-aspartyl protein methyltransferase family.</text>
</comment>
<keyword evidence="9" id="KW-1185">Reference proteome</keyword>
<keyword evidence="4" id="KW-0963">Cytoplasm</keyword>
<evidence type="ECO:0000256" key="7">
    <source>
        <dbReference type="ARBA" id="ARBA00022691"/>
    </source>
</evidence>
<organism evidence="8 9">
    <name type="scientific">Colletotrichum tofieldiae</name>
    <dbReference type="NCBI Taxonomy" id="708197"/>
    <lineage>
        <taxon>Eukaryota</taxon>
        <taxon>Fungi</taxon>
        <taxon>Dikarya</taxon>
        <taxon>Ascomycota</taxon>
        <taxon>Pezizomycotina</taxon>
        <taxon>Sordariomycetes</taxon>
        <taxon>Hypocreomycetidae</taxon>
        <taxon>Glomerellales</taxon>
        <taxon>Glomerellaceae</taxon>
        <taxon>Colletotrichum</taxon>
        <taxon>Colletotrichum spaethianum species complex</taxon>
    </lineage>
</organism>
<dbReference type="PANTHER" id="PTHR11579">
    <property type="entry name" value="PROTEIN-L-ISOASPARTATE O-METHYLTRANSFERASE"/>
    <property type="match status" value="1"/>
</dbReference>
<dbReference type="EC" id="2.1.1.77" evidence="3"/>
<keyword evidence="6 8" id="KW-0808">Transferase</keyword>
<dbReference type="GO" id="GO:0032259">
    <property type="term" value="P:methylation"/>
    <property type="evidence" value="ECO:0007669"/>
    <property type="project" value="UniProtKB-KW"/>
</dbReference>
<evidence type="ECO:0000256" key="3">
    <source>
        <dbReference type="ARBA" id="ARBA00011890"/>
    </source>
</evidence>
<evidence type="ECO:0000256" key="4">
    <source>
        <dbReference type="ARBA" id="ARBA00022490"/>
    </source>
</evidence>
<evidence type="ECO:0000256" key="1">
    <source>
        <dbReference type="ARBA" id="ARBA00004496"/>
    </source>
</evidence>
<evidence type="ECO:0000313" key="9">
    <source>
        <dbReference type="Proteomes" id="UP000076552"/>
    </source>
</evidence>
<evidence type="ECO:0000256" key="2">
    <source>
        <dbReference type="ARBA" id="ARBA00005369"/>
    </source>
</evidence>
<dbReference type="PANTHER" id="PTHR11579:SF0">
    <property type="entry name" value="PROTEIN-L-ISOASPARTATE(D-ASPARTATE) O-METHYLTRANSFERASE"/>
    <property type="match status" value="1"/>
</dbReference>
<dbReference type="Gene3D" id="3.40.50.150">
    <property type="entry name" value="Vaccinia Virus protein VP39"/>
    <property type="match status" value="1"/>
</dbReference>
<comment type="subcellular location">
    <subcellularLocation>
        <location evidence="1">Cytoplasm</location>
    </subcellularLocation>
</comment>
<reference evidence="8 9" key="1">
    <citation type="submission" date="2015-06" db="EMBL/GenBank/DDBJ databases">
        <title>Survival trade-offs in plant roots during colonization by closely related pathogenic and mutualistic fungi.</title>
        <authorList>
            <person name="Hacquard S."/>
            <person name="Kracher B."/>
            <person name="Hiruma K."/>
            <person name="Weinman A."/>
            <person name="Muench P."/>
            <person name="Garrido Oter R."/>
            <person name="Ver Loren van Themaat E."/>
            <person name="Dallerey J.-F."/>
            <person name="Damm U."/>
            <person name="Henrissat B."/>
            <person name="Lespinet O."/>
            <person name="Thon M."/>
            <person name="Kemen E."/>
            <person name="McHardy A.C."/>
            <person name="Schulze-Lefert P."/>
            <person name="O'Connell R.J."/>
        </authorList>
    </citation>
    <scope>NUCLEOTIDE SEQUENCE [LARGE SCALE GENOMIC DNA]</scope>
    <source>
        <strain evidence="8 9">0861</strain>
    </source>
</reference>
<comment type="caution">
    <text evidence="8">The sequence shown here is derived from an EMBL/GenBank/DDBJ whole genome shotgun (WGS) entry which is preliminary data.</text>
</comment>
<dbReference type="CDD" id="cd02440">
    <property type="entry name" value="AdoMet_MTases"/>
    <property type="match status" value="1"/>
</dbReference>
<dbReference type="Pfam" id="PF01135">
    <property type="entry name" value="PCMT"/>
    <property type="match status" value="1"/>
</dbReference>
<dbReference type="STRING" id="708197.A0A166S8T4"/>
<dbReference type="NCBIfam" id="TIGR00080">
    <property type="entry name" value="pimt"/>
    <property type="match status" value="1"/>
</dbReference>